<evidence type="ECO:0000256" key="7">
    <source>
        <dbReference type="ARBA" id="ARBA00023136"/>
    </source>
</evidence>
<dbReference type="Pfam" id="PF00864">
    <property type="entry name" value="P2X_receptor"/>
    <property type="match status" value="1"/>
</dbReference>
<evidence type="ECO:0000256" key="6">
    <source>
        <dbReference type="ARBA" id="ARBA00023065"/>
    </source>
</evidence>
<evidence type="ECO:0000313" key="12">
    <source>
        <dbReference type="Proteomes" id="UP000274504"/>
    </source>
</evidence>
<dbReference type="GO" id="GO:0016020">
    <property type="term" value="C:membrane"/>
    <property type="evidence" value="ECO:0007669"/>
    <property type="project" value="TreeGrafter"/>
</dbReference>
<evidence type="ECO:0000256" key="2">
    <source>
        <dbReference type="ARBA" id="ARBA00009848"/>
    </source>
</evidence>
<dbReference type="GO" id="GO:0012505">
    <property type="term" value="C:endomembrane system"/>
    <property type="evidence" value="ECO:0007669"/>
    <property type="project" value="UniProtKB-SubCell"/>
</dbReference>
<reference evidence="11 12" key="2">
    <citation type="submission" date="2018-11" db="EMBL/GenBank/DDBJ databases">
        <authorList>
            <consortium name="Pathogen Informatics"/>
        </authorList>
    </citation>
    <scope>NUCLEOTIDE SEQUENCE [LARGE SCALE GENOMIC DNA]</scope>
</reference>
<dbReference type="GO" id="GO:0070588">
    <property type="term" value="P:calcium ion transmembrane transport"/>
    <property type="evidence" value="ECO:0007669"/>
    <property type="project" value="TreeGrafter"/>
</dbReference>
<evidence type="ECO:0000256" key="9">
    <source>
        <dbReference type="ARBA" id="ARBA00023303"/>
    </source>
</evidence>
<keyword evidence="9" id="KW-0407">Ion channel</keyword>
<keyword evidence="7" id="KW-0472">Membrane</keyword>
<dbReference type="InterPro" id="IPR059116">
    <property type="entry name" value="P2X_receptor"/>
</dbReference>
<evidence type="ECO:0000256" key="1">
    <source>
        <dbReference type="ARBA" id="ARBA00004308"/>
    </source>
</evidence>
<feature type="region of interest" description="Disordered" evidence="10">
    <location>
        <begin position="245"/>
        <end position="265"/>
    </location>
</feature>
<protein>
    <submittedName>
        <fullName evidence="13">ATP receptor</fullName>
    </submittedName>
</protein>
<dbReference type="GO" id="GO:0004931">
    <property type="term" value="F:extracellularly ATP-gated monoatomic cation channel activity"/>
    <property type="evidence" value="ECO:0007669"/>
    <property type="project" value="TreeGrafter"/>
</dbReference>
<reference evidence="13" key="1">
    <citation type="submission" date="2017-02" db="UniProtKB">
        <authorList>
            <consortium name="WormBaseParasite"/>
        </authorList>
    </citation>
    <scope>IDENTIFICATION</scope>
</reference>
<gene>
    <name evidence="11" type="ORF">HDID_LOCUS9959</name>
</gene>
<evidence type="ECO:0000313" key="11">
    <source>
        <dbReference type="EMBL" id="VDL62416.1"/>
    </source>
</evidence>
<dbReference type="STRING" id="6216.A0A0R3SWB8"/>
<keyword evidence="8" id="KW-1071">Ligand-gated ion channel</keyword>
<keyword evidence="5" id="KW-1133">Transmembrane helix</keyword>
<dbReference type="Proteomes" id="UP000274504">
    <property type="component" value="Unassembled WGS sequence"/>
</dbReference>
<dbReference type="GO" id="GO:0098794">
    <property type="term" value="C:postsynapse"/>
    <property type="evidence" value="ECO:0007669"/>
    <property type="project" value="GOC"/>
</dbReference>
<keyword evidence="6" id="KW-0406">Ion transport</keyword>
<evidence type="ECO:0000256" key="8">
    <source>
        <dbReference type="ARBA" id="ARBA00023286"/>
    </source>
</evidence>
<keyword evidence="3" id="KW-0813">Transport</keyword>
<dbReference type="InterPro" id="IPR053792">
    <property type="entry name" value="P2X_RECEPTOR_CS"/>
</dbReference>
<evidence type="ECO:0000256" key="5">
    <source>
        <dbReference type="ARBA" id="ARBA00022989"/>
    </source>
</evidence>
<sequence>MSIWVVIYDRGYQDTENVISTCLTKVKGFLVGNYKQGNICHPQIWDGAEIVYPPLEQGATLIITNTIETPQQTPCVSNPVEPNKFVCFSDSDCKVDRIPFGGFSALTGRCIGIINGKGVCEIYSWCPLENDTIPFDFSLQDRFEVISNYTIYVRVYIEYRKFGIRGNNKFDDVDITKCRFDKNDPINRHCPIFRLGYIFDEIKLKPSALYKGGVIGILINWDCNLDFGFSGCRPIYSFTNLQGESAEDVGGSGNGKSRRNQEKEV</sequence>
<dbReference type="WBParaSite" id="HDID_0000996101-mRNA-1">
    <property type="protein sequence ID" value="HDID_0000996101-mRNA-1"/>
    <property type="gene ID" value="HDID_0000996101"/>
</dbReference>
<accession>A0A0R3SWB8</accession>
<evidence type="ECO:0000256" key="3">
    <source>
        <dbReference type="ARBA" id="ARBA00022448"/>
    </source>
</evidence>
<dbReference type="PANTHER" id="PTHR10125">
    <property type="entry name" value="P2X PURINOCEPTOR"/>
    <property type="match status" value="1"/>
</dbReference>
<dbReference type="InterPro" id="IPR027309">
    <property type="entry name" value="P2X_extracellular_dom_sf"/>
</dbReference>
<evidence type="ECO:0000313" key="13">
    <source>
        <dbReference type="WBParaSite" id="HDID_0000996101-mRNA-1"/>
    </source>
</evidence>
<dbReference type="PROSITE" id="PS01212">
    <property type="entry name" value="P2X_RECEPTOR"/>
    <property type="match status" value="1"/>
</dbReference>
<comment type="subcellular location">
    <subcellularLocation>
        <location evidence="1">Endomembrane system</location>
    </subcellularLocation>
</comment>
<proteinExistence type="inferred from homology"/>
<evidence type="ECO:0000256" key="4">
    <source>
        <dbReference type="ARBA" id="ARBA00022692"/>
    </source>
</evidence>
<dbReference type="AlphaFoldDB" id="A0A0R3SWB8"/>
<dbReference type="EMBL" id="UYSG01011459">
    <property type="protein sequence ID" value="VDL62416.1"/>
    <property type="molecule type" value="Genomic_DNA"/>
</dbReference>
<comment type="similarity">
    <text evidence="2">Belongs to the P2X receptor family.</text>
</comment>
<name>A0A0R3SWB8_HYMDI</name>
<evidence type="ECO:0000256" key="10">
    <source>
        <dbReference type="SAM" id="MobiDB-lite"/>
    </source>
</evidence>
<dbReference type="Gene3D" id="1.10.287.940">
    <property type="entry name" value="atp-gated p2x4 ion channel"/>
    <property type="match status" value="1"/>
</dbReference>
<keyword evidence="4" id="KW-0812">Transmembrane</keyword>
<dbReference type="Gene3D" id="2.60.490.10">
    <property type="entry name" value="atp-gated p2x4 ion channel domain"/>
    <property type="match status" value="1"/>
</dbReference>
<dbReference type="OrthoDB" id="494673at2759"/>
<organism evidence="13">
    <name type="scientific">Hymenolepis diminuta</name>
    <name type="common">Rat tapeworm</name>
    <dbReference type="NCBI Taxonomy" id="6216"/>
    <lineage>
        <taxon>Eukaryota</taxon>
        <taxon>Metazoa</taxon>
        <taxon>Spiralia</taxon>
        <taxon>Lophotrochozoa</taxon>
        <taxon>Platyhelminthes</taxon>
        <taxon>Cestoda</taxon>
        <taxon>Eucestoda</taxon>
        <taxon>Cyclophyllidea</taxon>
        <taxon>Hymenolepididae</taxon>
        <taxon>Hymenolepis</taxon>
    </lineage>
</organism>
<dbReference type="PANTHER" id="PTHR10125:SF31">
    <property type="entry name" value="P2X RECEPTOR E"/>
    <property type="match status" value="1"/>
</dbReference>